<protein>
    <recommendedName>
        <fullName evidence="2">HTH CENPB-type domain-containing protein</fullName>
    </recommendedName>
</protein>
<accession>A0A1E3B380</accession>
<dbReference type="EMBL" id="JXNT01000016">
    <property type="protein sequence ID" value="ODM15403.1"/>
    <property type="molecule type" value="Genomic_DNA"/>
</dbReference>
<dbReference type="PANTHER" id="PTHR33481:SF1">
    <property type="entry name" value="ENDONUCLEASE_EXONUCLEASE_PHOSPHATASE DOMAIN-CONTAINING PROTEIN-RELATED"/>
    <property type="match status" value="1"/>
</dbReference>
<dbReference type="OrthoDB" id="4479198at2759"/>
<dbReference type="InterPro" id="IPR004875">
    <property type="entry name" value="DDE_SF_endonuclease_dom"/>
</dbReference>
<evidence type="ECO:0000313" key="3">
    <source>
        <dbReference type="EMBL" id="ODM15403.1"/>
    </source>
</evidence>
<dbReference type="Proteomes" id="UP000094569">
    <property type="component" value="Unassembled WGS sequence"/>
</dbReference>
<evidence type="ECO:0000256" key="1">
    <source>
        <dbReference type="ARBA" id="ARBA00023125"/>
    </source>
</evidence>
<keyword evidence="1" id="KW-0238">DNA-binding</keyword>
<organism evidence="3 4">
    <name type="scientific">Aspergillus cristatus</name>
    <name type="common">Chinese Fuzhuan brick tea-fermentation fungus</name>
    <name type="synonym">Eurotium cristatum</name>
    <dbReference type="NCBI Taxonomy" id="573508"/>
    <lineage>
        <taxon>Eukaryota</taxon>
        <taxon>Fungi</taxon>
        <taxon>Dikarya</taxon>
        <taxon>Ascomycota</taxon>
        <taxon>Pezizomycotina</taxon>
        <taxon>Eurotiomycetes</taxon>
        <taxon>Eurotiomycetidae</taxon>
        <taxon>Eurotiales</taxon>
        <taxon>Aspergillaceae</taxon>
        <taxon>Aspergillus</taxon>
        <taxon>Aspergillus subgen. Aspergillus</taxon>
    </lineage>
</organism>
<proteinExistence type="predicted"/>
<comment type="caution">
    <text evidence="3">The sequence shown here is derived from an EMBL/GenBank/DDBJ whole genome shotgun (WGS) entry which is preliminary data.</text>
</comment>
<keyword evidence="4" id="KW-1185">Reference proteome</keyword>
<dbReference type="PANTHER" id="PTHR33481">
    <property type="entry name" value="REVERSE TRANSCRIPTASE"/>
    <property type="match status" value="1"/>
</dbReference>
<dbReference type="GO" id="GO:0003677">
    <property type="term" value="F:DNA binding"/>
    <property type="evidence" value="ECO:0007669"/>
    <property type="project" value="UniProtKB-KW"/>
</dbReference>
<evidence type="ECO:0000313" key="4">
    <source>
        <dbReference type="Proteomes" id="UP000094569"/>
    </source>
</evidence>
<dbReference type="PROSITE" id="PS51253">
    <property type="entry name" value="HTH_CENPB"/>
    <property type="match status" value="1"/>
</dbReference>
<evidence type="ECO:0000259" key="2">
    <source>
        <dbReference type="PROSITE" id="PS51253"/>
    </source>
</evidence>
<sequence length="647" mass="73766">MEKPTFSNGWLHRFQARRTIKWYEQHGEAGDVPKQAEQEMVMIKQALSAYSLKNQFNCDETALLWKQTPSRSLSTRQLPGWKKEKARISALFCCNADGSEKLDPWFIGTAKNPHAFRAAGINIRNFNLVWQSNQKAWVTTQIFIEFLRWFDRKMTGRKVALLMDNFSAHQAAAADILASETPLQNTLIIWLPANSTSRYQPLDQGIINCWKTHWKRYWIKYILYEFEANRNTVNTMNVLKAIRWGLRSWENDVSGRTIQNCFQRALDTQMHYQEPVDPAIMNDIQASFSQLQISTPIQDLMDIRTFLNPAEESVQDTIEDVDSQVLAQYMPEIEEDSDEELEILPKVSAEEAIAAIQKLRLYEEQQIEGNPAFIREMEKHEHVVWRQKLDLQSQRDIRSCFSFDEFEEPKDVFNAVKWNRTEGTLPISPLKEGDRLHSSTDDKANYLVRALLQKASCSEDVEVNLEPINDPKLPFPATTEKEIYNAVAKPKNSTPGKDGVTTSILKKAWPSLGPSISTLYQHCLDQGWHPTPFRDASLVAIPKPGKRDRSSPQAYRLIALLSVLGKGLERLIAHRMAWIAIKHKVLHPQQFGALPLRSATDLAAALIHDVEEAWSRGLKASMLTLDVQADQTTSGAGMAYQCDPVGS</sequence>
<feature type="domain" description="HTH CENPB-type" evidence="2">
    <location>
        <begin position="1"/>
        <end position="24"/>
    </location>
</feature>
<dbReference type="VEuPathDB" id="FungiDB:SI65_09006"/>
<dbReference type="InterPro" id="IPR006600">
    <property type="entry name" value="HTH_CenpB_DNA-bd_dom"/>
</dbReference>
<name>A0A1E3B380_ASPCR</name>
<dbReference type="AlphaFoldDB" id="A0A1E3B380"/>
<reference evidence="3 4" key="1">
    <citation type="journal article" date="2016" name="BMC Genomics">
        <title>Comparative genomic and transcriptomic analyses of the Fuzhuan brick tea-fermentation fungus Aspergillus cristatus.</title>
        <authorList>
            <person name="Ge Y."/>
            <person name="Wang Y."/>
            <person name="Liu Y."/>
            <person name="Tan Y."/>
            <person name="Ren X."/>
            <person name="Zhang X."/>
            <person name="Hyde K.D."/>
            <person name="Liu Y."/>
            <person name="Liu Z."/>
        </authorList>
    </citation>
    <scope>NUCLEOTIDE SEQUENCE [LARGE SCALE GENOMIC DNA]</scope>
    <source>
        <strain evidence="3 4">GZAAS20.1005</strain>
    </source>
</reference>
<dbReference type="Pfam" id="PF03184">
    <property type="entry name" value="DDE_1"/>
    <property type="match status" value="1"/>
</dbReference>
<gene>
    <name evidence="3" type="ORF">SI65_09006</name>
</gene>